<dbReference type="OrthoDB" id="9808017at2"/>
<name>A0A3P3QVI9_9FIRM</name>
<evidence type="ECO:0000259" key="1">
    <source>
        <dbReference type="Pfam" id="PF03551"/>
    </source>
</evidence>
<comment type="caution">
    <text evidence="2">The sequence shown here is derived from an EMBL/GenBank/DDBJ whole genome shotgun (WGS) entry which is preliminary data.</text>
</comment>
<protein>
    <submittedName>
        <fullName evidence="2">PadR family transcriptional regulator</fullName>
    </submittedName>
</protein>
<proteinExistence type="predicted"/>
<accession>A0A3P3QVI9</accession>
<dbReference type="Pfam" id="PF03551">
    <property type="entry name" value="PadR"/>
    <property type="match status" value="1"/>
</dbReference>
<dbReference type="RefSeq" id="WP_128674529.1">
    <property type="nucleotide sequence ID" value="NZ_RRCO01000004.1"/>
</dbReference>
<dbReference type="EMBL" id="RRCO01000004">
    <property type="protein sequence ID" value="RRJ25221.1"/>
    <property type="molecule type" value="Genomic_DNA"/>
</dbReference>
<dbReference type="PANTHER" id="PTHR33169">
    <property type="entry name" value="PADR-FAMILY TRANSCRIPTIONAL REGULATOR"/>
    <property type="match status" value="1"/>
</dbReference>
<reference evidence="2 3" key="1">
    <citation type="submission" date="2018-11" db="EMBL/GenBank/DDBJ databases">
        <title>Genome sequencing of Lachnoanaerobaculum sp. KCOM 2030 (= ChDC B114).</title>
        <authorList>
            <person name="Kook J.-K."/>
            <person name="Park S.-N."/>
            <person name="Lim Y.K."/>
        </authorList>
    </citation>
    <scope>NUCLEOTIDE SEQUENCE [LARGE SCALE GENOMIC DNA]</scope>
    <source>
        <strain evidence="2 3">KCOM 2030</strain>
    </source>
</reference>
<dbReference type="SUPFAM" id="SSF46785">
    <property type="entry name" value="Winged helix' DNA-binding domain"/>
    <property type="match status" value="1"/>
</dbReference>
<dbReference type="InterPro" id="IPR052509">
    <property type="entry name" value="Metal_resp_DNA-bind_regulator"/>
</dbReference>
<dbReference type="InterPro" id="IPR036390">
    <property type="entry name" value="WH_DNA-bd_sf"/>
</dbReference>
<dbReference type="InterPro" id="IPR005149">
    <property type="entry name" value="Tscrpt_reg_PadR_N"/>
</dbReference>
<organism evidence="2 3">
    <name type="scientific">Lachnoanaerobaculum gingivalis</name>
    <dbReference type="NCBI Taxonomy" id="2490855"/>
    <lineage>
        <taxon>Bacteria</taxon>
        <taxon>Bacillati</taxon>
        <taxon>Bacillota</taxon>
        <taxon>Clostridia</taxon>
        <taxon>Lachnospirales</taxon>
        <taxon>Lachnospiraceae</taxon>
        <taxon>Lachnoanaerobaculum</taxon>
    </lineage>
</organism>
<dbReference type="Gene3D" id="1.10.10.10">
    <property type="entry name" value="Winged helix-like DNA-binding domain superfamily/Winged helix DNA-binding domain"/>
    <property type="match status" value="1"/>
</dbReference>
<keyword evidence="3" id="KW-1185">Reference proteome</keyword>
<evidence type="ECO:0000313" key="3">
    <source>
        <dbReference type="Proteomes" id="UP000272490"/>
    </source>
</evidence>
<dbReference type="InterPro" id="IPR036388">
    <property type="entry name" value="WH-like_DNA-bd_sf"/>
</dbReference>
<evidence type="ECO:0000313" key="2">
    <source>
        <dbReference type="EMBL" id="RRJ25221.1"/>
    </source>
</evidence>
<dbReference type="AlphaFoldDB" id="A0A3P3QVI9"/>
<sequence length="108" mass="12517">MVTQFKKGVLELCVLSLISKKDCYGYEIVEVISQAIEVSEGTIYPLLRRLITEQYCTTYLKESSEGPPRKYYTISKSGRERFESLKSEWNNFSKQVDYIIDLNITKGD</sequence>
<gene>
    <name evidence="2" type="ORF">EHV10_10005</name>
</gene>
<feature type="domain" description="Transcription regulator PadR N-terminal" evidence="1">
    <location>
        <begin position="14"/>
        <end position="83"/>
    </location>
</feature>
<dbReference type="Proteomes" id="UP000272490">
    <property type="component" value="Unassembled WGS sequence"/>
</dbReference>
<dbReference type="PANTHER" id="PTHR33169:SF24">
    <property type="entry name" value="TRANSCRIPTIONAL REGULATOR, PADR FAMILY"/>
    <property type="match status" value="1"/>
</dbReference>